<dbReference type="NCBIfam" id="TIGR00250">
    <property type="entry name" value="RNAse_H_YqgF"/>
    <property type="match status" value="1"/>
</dbReference>
<dbReference type="Pfam" id="PF03652">
    <property type="entry name" value="RuvX"/>
    <property type="match status" value="1"/>
</dbReference>
<dbReference type="PANTHER" id="PTHR33317">
    <property type="entry name" value="POLYNUCLEOTIDYL TRANSFERASE, RIBONUCLEASE H-LIKE SUPERFAMILY PROTEIN"/>
    <property type="match status" value="1"/>
</dbReference>
<keyword evidence="4 5" id="KW-0378">Hydrolase</keyword>
<evidence type="ECO:0000256" key="2">
    <source>
        <dbReference type="ARBA" id="ARBA00022517"/>
    </source>
</evidence>
<dbReference type="GO" id="GO:0016788">
    <property type="term" value="F:hydrolase activity, acting on ester bonds"/>
    <property type="evidence" value="ECO:0007669"/>
    <property type="project" value="UniProtKB-UniRule"/>
</dbReference>
<evidence type="ECO:0000256" key="3">
    <source>
        <dbReference type="ARBA" id="ARBA00022722"/>
    </source>
</evidence>
<dbReference type="InterPro" id="IPR006641">
    <property type="entry name" value="YqgF/RNaseH-like_dom"/>
</dbReference>
<dbReference type="PANTHER" id="PTHR33317:SF4">
    <property type="entry name" value="POLYNUCLEOTIDYL TRANSFERASE, RIBONUCLEASE H-LIKE SUPERFAMILY PROTEIN"/>
    <property type="match status" value="1"/>
</dbReference>
<comment type="subcellular location">
    <subcellularLocation>
        <location evidence="5">Cytoplasm</location>
    </subcellularLocation>
</comment>
<keyword evidence="1 5" id="KW-0963">Cytoplasm</keyword>
<evidence type="ECO:0000259" key="7">
    <source>
        <dbReference type="SMART" id="SM00732"/>
    </source>
</evidence>
<accession>A0A5C4U3P5</accession>
<protein>
    <recommendedName>
        <fullName evidence="5">Putative pre-16S rRNA nuclease</fullName>
        <ecNumber evidence="5">3.1.-.-</ecNumber>
    </recommendedName>
</protein>
<evidence type="ECO:0000256" key="1">
    <source>
        <dbReference type="ARBA" id="ARBA00022490"/>
    </source>
</evidence>
<dbReference type="EMBL" id="VDHJ01000006">
    <property type="protein sequence ID" value="TNL97768.1"/>
    <property type="molecule type" value="Genomic_DNA"/>
</dbReference>
<evidence type="ECO:0000313" key="8">
    <source>
        <dbReference type="EMBL" id="TNL97768.1"/>
    </source>
</evidence>
<dbReference type="SMART" id="SM00732">
    <property type="entry name" value="YqgFc"/>
    <property type="match status" value="1"/>
</dbReference>
<dbReference type="EC" id="3.1.-.-" evidence="5"/>
<keyword evidence="3 5" id="KW-0540">Nuclease</keyword>
<evidence type="ECO:0000256" key="6">
    <source>
        <dbReference type="SAM" id="MobiDB-lite"/>
    </source>
</evidence>
<dbReference type="InterPro" id="IPR012337">
    <property type="entry name" value="RNaseH-like_sf"/>
</dbReference>
<dbReference type="Gene3D" id="3.30.420.140">
    <property type="entry name" value="YqgF/RNase H-like domain"/>
    <property type="match status" value="1"/>
</dbReference>
<comment type="caution">
    <text evidence="8">The sequence shown here is derived from an EMBL/GenBank/DDBJ whole genome shotgun (WGS) entry which is preliminary data.</text>
</comment>
<dbReference type="GO" id="GO:0004518">
    <property type="term" value="F:nuclease activity"/>
    <property type="evidence" value="ECO:0007669"/>
    <property type="project" value="UniProtKB-KW"/>
</dbReference>
<name>A0A5C4U3P5_9CORY</name>
<dbReference type="SUPFAM" id="SSF53098">
    <property type="entry name" value="Ribonuclease H-like"/>
    <property type="match status" value="1"/>
</dbReference>
<dbReference type="GO" id="GO:0000967">
    <property type="term" value="P:rRNA 5'-end processing"/>
    <property type="evidence" value="ECO:0007669"/>
    <property type="project" value="UniProtKB-UniRule"/>
</dbReference>
<dbReference type="InterPro" id="IPR037027">
    <property type="entry name" value="YqgF/RNaseH-like_dom_sf"/>
</dbReference>
<gene>
    <name evidence="8" type="primary">ruvX</name>
    <name evidence="8" type="ORF">FHE74_05375</name>
</gene>
<keyword evidence="2 5" id="KW-0690">Ribosome biogenesis</keyword>
<dbReference type="InterPro" id="IPR005227">
    <property type="entry name" value="YqgF"/>
</dbReference>
<dbReference type="GO" id="GO:0005829">
    <property type="term" value="C:cytosol"/>
    <property type="evidence" value="ECO:0007669"/>
    <property type="project" value="TreeGrafter"/>
</dbReference>
<dbReference type="AlphaFoldDB" id="A0A5C4U3P5"/>
<sequence length="223" mass="24089">MLLASTRALRRCATPWRACKVTKRSQPVLPGCVSHVVSHRRTVIKRKDDHPLVPTQPTPDTPGVNDPGPGRRLGVDVGTVRIGVAVSDSSAVMATPVETIARDSGFRGPDGSDVDRILELIQEYGVVEVVVGLPRTLQGHGSQSVKHAREIAFRVQRRLKRAGSPCPVRMADERLTTVSATAALRASGVSEKAGRKVIDQAAAVEILQAWLDGRQRVVDKHNP</sequence>
<dbReference type="Proteomes" id="UP000312032">
    <property type="component" value="Unassembled WGS sequence"/>
</dbReference>
<dbReference type="CDD" id="cd16964">
    <property type="entry name" value="YqgF"/>
    <property type="match status" value="1"/>
</dbReference>
<evidence type="ECO:0000313" key="9">
    <source>
        <dbReference type="Proteomes" id="UP000312032"/>
    </source>
</evidence>
<dbReference type="OrthoDB" id="9790539at2"/>
<comment type="function">
    <text evidence="5">Could be a nuclease involved in processing of the 5'-end of pre-16S rRNA.</text>
</comment>
<feature type="domain" description="YqgF/RNase H-like" evidence="7">
    <location>
        <begin position="70"/>
        <end position="180"/>
    </location>
</feature>
<evidence type="ECO:0000256" key="5">
    <source>
        <dbReference type="HAMAP-Rule" id="MF_00651"/>
    </source>
</evidence>
<comment type="similarity">
    <text evidence="5">Belongs to the YqgF HJR family.</text>
</comment>
<proteinExistence type="inferred from homology"/>
<feature type="region of interest" description="Disordered" evidence="6">
    <location>
        <begin position="46"/>
        <end position="71"/>
    </location>
</feature>
<evidence type="ECO:0000256" key="4">
    <source>
        <dbReference type="ARBA" id="ARBA00022801"/>
    </source>
</evidence>
<dbReference type="HAMAP" id="MF_00651">
    <property type="entry name" value="Nuclease_YqgF"/>
    <property type="match status" value="1"/>
</dbReference>
<reference evidence="8 9" key="1">
    <citation type="submission" date="2019-06" db="EMBL/GenBank/DDBJ databases">
        <authorList>
            <person name="Li J."/>
        </authorList>
    </citation>
    <scope>NUCLEOTIDE SEQUENCE [LARGE SCALE GENOMIC DNA]</scope>
    <source>
        <strain evidence="8 9">LMG 28165</strain>
    </source>
</reference>
<keyword evidence="9" id="KW-1185">Reference proteome</keyword>
<organism evidence="8 9">
    <name type="scientific">Corynebacterium tapiri</name>
    <dbReference type="NCBI Taxonomy" id="1448266"/>
    <lineage>
        <taxon>Bacteria</taxon>
        <taxon>Bacillati</taxon>
        <taxon>Actinomycetota</taxon>
        <taxon>Actinomycetes</taxon>
        <taxon>Mycobacteriales</taxon>
        <taxon>Corynebacteriaceae</taxon>
        <taxon>Corynebacterium</taxon>
    </lineage>
</organism>